<organism evidence="4 5">
    <name type="scientific">Paenibacillus zeisoli</name>
    <dbReference type="NCBI Taxonomy" id="2496267"/>
    <lineage>
        <taxon>Bacteria</taxon>
        <taxon>Bacillati</taxon>
        <taxon>Bacillota</taxon>
        <taxon>Bacilli</taxon>
        <taxon>Bacillales</taxon>
        <taxon>Paenibacillaceae</taxon>
        <taxon>Paenibacillus</taxon>
    </lineage>
</organism>
<accession>A0A3S1D2G2</accession>
<keyword evidence="1" id="KW-0472">Membrane</keyword>
<feature type="transmembrane region" description="Helical" evidence="1">
    <location>
        <begin position="86"/>
        <end position="103"/>
    </location>
</feature>
<gene>
    <name evidence="4" type="ORF">EJP77_00090</name>
</gene>
<feature type="domain" description="DUF1980" evidence="2">
    <location>
        <begin position="13"/>
        <end position="117"/>
    </location>
</feature>
<evidence type="ECO:0000259" key="3">
    <source>
        <dbReference type="Pfam" id="PF21537"/>
    </source>
</evidence>
<keyword evidence="5" id="KW-1185">Reference proteome</keyword>
<sequence length="287" mass="32337">MKESFIRAHYLTRSFILLALAVYIYLLDRSDSLHYYIAPKMEIWVSLCPIPLSCIALSLLIQTVFRRGRSLCACDHPLSSSVVRNAAVYGIFTVPLLLGFLLPNQALGSAAALKKGMTLSGQYSTEQTLKEKFKSPDIYNEEFTELARLLYTEPVIQVNQDIYYETIGALDLFKKEFEGKPIRLSGFVYSDSSLDKRNAFALGRFLVLCCTADAAPFGVFIKPEEPVHFPKDTWIEIDGHIHVTQNQGKEILSINAAQIRKIKQPKTPYIYPSDDSVAKLTKELGQK</sequence>
<dbReference type="Pfam" id="PF21537">
    <property type="entry name" value="DUF1980_C"/>
    <property type="match status" value="1"/>
</dbReference>
<dbReference type="RefSeq" id="WP_127197170.1">
    <property type="nucleotide sequence ID" value="NZ_RZNX01000001.1"/>
</dbReference>
<comment type="caution">
    <text evidence="4">The sequence shown here is derived from an EMBL/GenBank/DDBJ whole genome shotgun (WGS) entry which is preliminary data.</text>
</comment>
<dbReference type="InterPro" id="IPR052955">
    <property type="entry name" value="UPF0703_membrane_permease"/>
</dbReference>
<dbReference type="InterPro" id="IPR048493">
    <property type="entry name" value="DUF1980_N"/>
</dbReference>
<dbReference type="InterPro" id="IPR048447">
    <property type="entry name" value="DUF1980_C"/>
</dbReference>
<name>A0A3S1D2G2_9BACL</name>
<protein>
    <submittedName>
        <fullName evidence="4">TIGR03943 family protein</fullName>
    </submittedName>
</protein>
<dbReference type="Proteomes" id="UP000272464">
    <property type="component" value="Unassembled WGS sequence"/>
</dbReference>
<dbReference type="AlphaFoldDB" id="A0A3S1D2G2"/>
<reference evidence="4 5" key="1">
    <citation type="submission" date="2018-12" db="EMBL/GenBank/DDBJ databases">
        <authorList>
            <person name="Sun L."/>
            <person name="Chen Z."/>
        </authorList>
    </citation>
    <scope>NUCLEOTIDE SEQUENCE [LARGE SCALE GENOMIC DNA]</scope>
    <source>
        <strain evidence="4 5">3-5-3</strain>
    </source>
</reference>
<evidence type="ECO:0000313" key="4">
    <source>
        <dbReference type="EMBL" id="RUT35470.1"/>
    </source>
</evidence>
<evidence type="ECO:0000259" key="2">
    <source>
        <dbReference type="Pfam" id="PF09323"/>
    </source>
</evidence>
<feature type="domain" description="DUF1980" evidence="3">
    <location>
        <begin position="138"/>
        <end position="272"/>
    </location>
</feature>
<keyword evidence="1" id="KW-1133">Transmembrane helix</keyword>
<evidence type="ECO:0000313" key="5">
    <source>
        <dbReference type="Proteomes" id="UP000272464"/>
    </source>
</evidence>
<proteinExistence type="predicted"/>
<dbReference type="PANTHER" id="PTHR40047:SF1">
    <property type="entry name" value="UPF0703 PROTEIN YCGQ"/>
    <property type="match status" value="1"/>
</dbReference>
<dbReference type="PANTHER" id="PTHR40047">
    <property type="entry name" value="UPF0703 PROTEIN YCGQ"/>
    <property type="match status" value="1"/>
</dbReference>
<dbReference type="InterPro" id="IPR015402">
    <property type="entry name" value="DUF1980"/>
</dbReference>
<evidence type="ECO:0000256" key="1">
    <source>
        <dbReference type="SAM" id="Phobius"/>
    </source>
</evidence>
<feature type="transmembrane region" description="Helical" evidence="1">
    <location>
        <begin position="43"/>
        <end position="65"/>
    </location>
</feature>
<dbReference type="EMBL" id="RZNX01000001">
    <property type="protein sequence ID" value="RUT35470.1"/>
    <property type="molecule type" value="Genomic_DNA"/>
</dbReference>
<dbReference type="NCBIfam" id="TIGR03943">
    <property type="entry name" value="TIGR03943 family putative permease subunit"/>
    <property type="match status" value="1"/>
</dbReference>
<feature type="transmembrane region" description="Helical" evidence="1">
    <location>
        <begin position="10"/>
        <end position="27"/>
    </location>
</feature>
<dbReference type="OrthoDB" id="9770408at2"/>
<dbReference type="Pfam" id="PF09323">
    <property type="entry name" value="DUF1980"/>
    <property type="match status" value="1"/>
</dbReference>
<keyword evidence="1" id="KW-0812">Transmembrane</keyword>